<feature type="domain" description="Fatty acid hydroxylase" evidence="15">
    <location>
        <begin position="94"/>
        <end position="227"/>
    </location>
</feature>
<dbReference type="EC" id="1.14.16.5" evidence="11"/>
<evidence type="ECO:0000256" key="4">
    <source>
        <dbReference type="ARBA" id="ARBA00022824"/>
    </source>
</evidence>
<keyword evidence="5 14" id="KW-1133">Transmembrane helix</keyword>
<proteinExistence type="inferred from homology"/>
<comment type="cofactor">
    <cofactor evidence="1">
        <name>Fe cation</name>
        <dbReference type="ChEBI" id="CHEBI:24875"/>
    </cofactor>
</comment>
<organism evidence="17 18">
    <name type="scientific">Blomia tropicalis</name>
    <name type="common">Mite</name>
    <dbReference type="NCBI Taxonomy" id="40697"/>
    <lineage>
        <taxon>Eukaryota</taxon>
        <taxon>Metazoa</taxon>
        <taxon>Ecdysozoa</taxon>
        <taxon>Arthropoda</taxon>
        <taxon>Chelicerata</taxon>
        <taxon>Arachnida</taxon>
        <taxon>Acari</taxon>
        <taxon>Acariformes</taxon>
        <taxon>Sarcoptiformes</taxon>
        <taxon>Astigmata</taxon>
        <taxon>Glycyphagoidea</taxon>
        <taxon>Echimyopodidae</taxon>
        <taxon>Blomia</taxon>
    </lineage>
</organism>
<name>A0A9Q0MFA4_BLOTA</name>
<evidence type="ECO:0000256" key="13">
    <source>
        <dbReference type="ARBA" id="ARBA00047556"/>
    </source>
</evidence>
<keyword evidence="7" id="KW-0408">Iron</keyword>
<dbReference type="Proteomes" id="UP001142055">
    <property type="component" value="Chromosome 1"/>
</dbReference>
<dbReference type="GO" id="GO:0005506">
    <property type="term" value="F:iron ion binding"/>
    <property type="evidence" value="ECO:0007669"/>
    <property type="project" value="InterPro"/>
</dbReference>
<dbReference type="PANTHER" id="PTHR21624:SF1">
    <property type="entry name" value="ALKYLGLYCEROL MONOOXYGENASE"/>
    <property type="match status" value="1"/>
</dbReference>
<sequence length="444" mass="52297">MVSPYETMYPDLNVPRYVTQLFPSLILIAVIENLIRLIRGKSLLRVNDSIASLSSGIFQDCFRLNVRSIELLCYILVFEHYRITTLPWNSIYTWMLCFLLVDLGFYWAHRLAHEVNFIWAIHQAHHSGEDFTIVTALRQALLQPFTAWMTYIPLALIGIPPQIFLAHLQLTEMYMIWIHTEAVQSLGPLEWILNSPSHHRVHHGRNRKYIDKNYGGALIIWDRLFATFEAEDPNEPVVYGLVHPVESYNIFYLQFHSWMTMYENIKQIEGWRNKLLVPFKGPGWSPGKPRLGYYDEIPELKHPVVYWNPPIHLLKKVYVIWHFAIVLTFYHELSIRNDQLSYLTLLISITIVLVSLTSLGFILEDKRYATQFEMIRCLAYFMVEQTLTPFTESATMDKPDRYYTLLAIRLSFMSSFIICVLSEFYRISLKVADYIRFELKHKLL</sequence>
<feature type="transmembrane region" description="Helical" evidence="14">
    <location>
        <begin position="340"/>
        <end position="363"/>
    </location>
</feature>
<feature type="transmembrane region" description="Helical" evidence="14">
    <location>
        <begin position="17"/>
        <end position="35"/>
    </location>
</feature>
<keyword evidence="8" id="KW-0443">Lipid metabolism</keyword>
<keyword evidence="9 14" id="KW-0472">Membrane</keyword>
<dbReference type="GO" id="GO:0008610">
    <property type="term" value="P:lipid biosynthetic process"/>
    <property type="evidence" value="ECO:0007669"/>
    <property type="project" value="InterPro"/>
</dbReference>
<feature type="transmembrane region" description="Helical" evidence="14">
    <location>
        <begin position="91"/>
        <end position="109"/>
    </location>
</feature>
<evidence type="ECO:0000313" key="18">
    <source>
        <dbReference type="Proteomes" id="UP001142055"/>
    </source>
</evidence>
<gene>
    <name evidence="17" type="ORF">RDWZM_003440</name>
</gene>
<evidence type="ECO:0000256" key="6">
    <source>
        <dbReference type="ARBA" id="ARBA00023002"/>
    </source>
</evidence>
<keyword evidence="6" id="KW-0560">Oxidoreductase</keyword>
<keyword evidence="3 14" id="KW-0812">Transmembrane</keyword>
<protein>
    <recommendedName>
        <fullName evidence="12">Alkylglycerol monooxygenase</fullName>
        <ecNumber evidence="11">1.14.16.5</ecNumber>
    </recommendedName>
</protein>
<evidence type="ECO:0000256" key="8">
    <source>
        <dbReference type="ARBA" id="ARBA00023098"/>
    </source>
</evidence>
<keyword evidence="18" id="KW-1185">Reference proteome</keyword>
<evidence type="ECO:0000256" key="10">
    <source>
        <dbReference type="ARBA" id="ARBA00038190"/>
    </source>
</evidence>
<dbReference type="GO" id="GO:0050479">
    <property type="term" value="F:glyceryl-ether monooxygenase activity"/>
    <property type="evidence" value="ECO:0007669"/>
    <property type="project" value="UniProtKB-EC"/>
</dbReference>
<evidence type="ECO:0000256" key="1">
    <source>
        <dbReference type="ARBA" id="ARBA00001962"/>
    </source>
</evidence>
<feature type="transmembrane region" description="Helical" evidence="14">
    <location>
        <begin position="402"/>
        <end position="421"/>
    </location>
</feature>
<evidence type="ECO:0000256" key="3">
    <source>
        <dbReference type="ARBA" id="ARBA00022692"/>
    </source>
</evidence>
<dbReference type="InterPro" id="IPR006694">
    <property type="entry name" value="Fatty_acid_hydroxylase"/>
</dbReference>
<dbReference type="GO" id="GO:0006643">
    <property type="term" value="P:membrane lipid metabolic process"/>
    <property type="evidence" value="ECO:0007669"/>
    <property type="project" value="TreeGrafter"/>
</dbReference>
<comment type="caution">
    <text evidence="17">The sequence shown here is derived from an EMBL/GenBank/DDBJ whole genome shotgun (WGS) entry which is preliminary data.</text>
</comment>
<dbReference type="EMBL" id="JAPWDV010000001">
    <property type="protein sequence ID" value="KAJ6224895.1"/>
    <property type="molecule type" value="Genomic_DNA"/>
</dbReference>
<evidence type="ECO:0000256" key="5">
    <source>
        <dbReference type="ARBA" id="ARBA00022989"/>
    </source>
</evidence>
<evidence type="ECO:0000256" key="11">
    <source>
        <dbReference type="ARBA" id="ARBA00039026"/>
    </source>
</evidence>
<evidence type="ECO:0000256" key="2">
    <source>
        <dbReference type="ARBA" id="ARBA00004477"/>
    </source>
</evidence>
<feature type="domain" description="Alkylglycerol monooxygenase C-terminal" evidence="16">
    <location>
        <begin position="316"/>
        <end position="385"/>
    </location>
</feature>
<dbReference type="GO" id="GO:0005789">
    <property type="term" value="C:endoplasmic reticulum membrane"/>
    <property type="evidence" value="ECO:0007669"/>
    <property type="project" value="UniProtKB-SubCell"/>
</dbReference>
<dbReference type="AlphaFoldDB" id="A0A9Q0MFA4"/>
<accession>A0A9Q0MFA4</accession>
<reference evidence="17" key="1">
    <citation type="submission" date="2022-12" db="EMBL/GenBank/DDBJ databases">
        <title>Genome assemblies of Blomia tropicalis.</title>
        <authorList>
            <person name="Cui Y."/>
        </authorList>
    </citation>
    <scope>NUCLEOTIDE SEQUENCE</scope>
    <source>
        <tissue evidence="17">Adult mites</tissue>
    </source>
</reference>
<evidence type="ECO:0000256" key="12">
    <source>
        <dbReference type="ARBA" id="ARBA00040992"/>
    </source>
</evidence>
<evidence type="ECO:0000259" key="16">
    <source>
        <dbReference type="Pfam" id="PF24858"/>
    </source>
</evidence>
<dbReference type="PANTHER" id="PTHR21624">
    <property type="entry name" value="STEROL DESATURASE-RELATED PROTEIN"/>
    <property type="match status" value="1"/>
</dbReference>
<evidence type="ECO:0000256" key="7">
    <source>
        <dbReference type="ARBA" id="ARBA00023004"/>
    </source>
</evidence>
<dbReference type="Pfam" id="PF04116">
    <property type="entry name" value="FA_hydroxylase"/>
    <property type="match status" value="1"/>
</dbReference>
<dbReference type="InterPro" id="IPR056853">
    <property type="entry name" value="AGMP_C"/>
</dbReference>
<comment type="catalytic activity">
    <reaction evidence="13">
        <text>1-O-(1,2-saturated-alkyl)-sn-glycerol + (6R)-L-erythro-5,6,7,8-tetrahydrobiopterin + O2 = a 1-(1-hydroxyalkyl)-sn-glycerol + (6R)-L-erythro-6,7-dihydrobiopterin + H2O</text>
        <dbReference type="Rhea" id="RHEA:36255"/>
        <dbReference type="ChEBI" id="CHEBI:15377"/>
        <dbReference type="ChEBI" id="CHEBI:15379"/>
        <dbReference type="ChEBI" id="CHEBI:43120"/>
        <dbReference type="ChEBI" id="CHEBI:59560"/>
        <dbReference type="ChEBI" id="CHEBI:73418"/>
        <dbReference type="ChEBI" id="CHEBI:83957"/>
        <dbReference type="EC" id="1.14.16.5"/>
    </reaction>
</comment>
<evidence type="ECO:0000256" key="14">
    <source>
        <dbReference type="SAM" id="Phobius"/>
    </source>
</evidence>
<dbReference type="Pfam" id="PF24858">
    <property type="entry name" value="AGMP_C"/>
    <property type="match status" value="1"/>
</dbReference>
<dbReference type="InterPro" id="IPR051689">
    <property type="entry name" value="Sterol_desaturase/TMEM195"/>
</dbReference>
<comment type="subcellular location">
    <subcellularLocation>
        <location evidence="2">Endoplasmic reticulum membrane</location>
        <topology evidence="2">Multi-pass membrane protein</topology>
    </subcellularLocation>
</comment>
<evidence type="ECO:0000259" key="15">
    <source>
        <dbReference type="Pfam" id="PF04116"/>
    </source>
</evidence>
<dbReference type="OMA" id="HIGAGTH"/>
<evidence type="ECO:0000256" key="9">
    <source>
        <dbReference type="ARBA" id="ARBA00023136"/>
    </source>
</evidence>
<feature type="transmembrane region" description="Helical" evidence="14">
    <location>
        <begin position="148"/>
        <end position="168"/>
    </location>
</feature>
<comment type="similarity">
    <text evidence="10">Belongs to the sterol desaturase family. TMEM195 subfamily.</text>
</comment>
<keyword evidence="4" id="KW-0256">Endoplasmic reticulum</keyword>
<evidence type="ECO:0000313" key="17">
    <source>
        <dbReference type="EMBL" id="KAJ6224895.1"/>
    </source>
</evidence>